<dbReference type="AlphaFoldDB" id="A0A4Q0PJU1"/>
<dbReference type="STRING" id="1122159.SAMN02745246_02966"/>
<sequence>MKLREKAAKGGILLATFGLISFLAIMHFLFDSFDYVFKKEIIGFFLIACIINYTVSIIVSNWCLTAILNGKNSKLMGLAFTLLSLGIFSLLFNIPYFIYECITNTKYITDHLTILWASPVYCFIMGFIPAVIIGIPYGLYLDDDLL</sequence>
<feature type="transmembrane region" description="Helical" evidence="1">
    <location>
        <begin position="76"/>
        <end position="98"/>
    </location>
</feature>
<feature type="transmembrane region" description="Helical" evidence="1">
    <location>
        <begin position="118"/>
        <end position="140"/>
    </location>
</feature>
<keyword evidence="1" id="KW-0472">Membrane</keyword>
<name>A0A4Q0PJU1_9FLAO</name>
<accession>A0A4Q0PJU1</accession>
<feature type="transmembrane region" description="Helical" evidence="1">
    <location>
        <begin position="42"/>
        <end position="64"/>
    </location>
</feature>
<evidence type="ECO:0000313" key="2">
    <source>
        <dbReference type="EMBL" id="RXG27925.1"/>
    </source>
</evidence>
<evidence type="ECO:0000256" key="1">
    <source>
        <dbReference type="SAM" id="Phobius"/>
    </source>
</evidence>
<proteinExistence type="predicted"/>
<keyword evidence="1" id="KW-1133">Transmembrane helix</keyword>
<dbReference type="RefSeq" id="WP_073100050.1">
    <property type="nucleotide sequence ID" value="NZ_QOVL01000013.1"/>
</dbReference>
<reference evidence="2 3" key="1">
    <citation type="submission" date="2018-07" db="EMBL/GenBank/DDBJ databases">
        <title>Leeuwenhoekiella genomics.</title>
        <authorList>
            <person name="Tahon G."/>
            <person name="Willems A."/>
        </authorList>
    </citation>
    <scope>NUCLEOTIDE SEQUENCE [LARGE SCALE GENOMIC DNA]</scope>
    <source>
        <strain evidence="2 3">LMG 1345</strain>
    </source>
</reference>
<dbReference type="EMBL" id="QOVL01000013">
    <property type="protein sequence ID" value="RXG27925.1"/>
    <property type="molecule type" value="Genomic_DNA"/>
</dbReference>
<comment type="caution">
    <text evidence="2">The sequence shown here is derived from an EMBL/GenBank/DDBJ whole genome shotgun (WGS) entry which is preliminary data.</text>
</comment>
<gene>
    <name evidence="2" type="ORF">DSL99_2716</name>
</gene>
<organism evidence="2 3">
    <name type="scientific">Leeuwenhoekiella marinoflava</name>
    <dbReference type="NCBI Taxonomy" id="988"/>
    <lineage>
        <taxon>Bacteria</taxon>
        <taxon>Pseudomonadati</taxon>
        <taxon>Bacteroidota</taxon>
        <taxon>Flavobacteriia</taxon>
        <taxon>Flavobacteriales</taxon>
        <taxon>Flavobacteriaceae</taxon>
        <taxon>Leeuwenhoekiella</taxon>
    </lineage>
</organism>
<protein>
    <submittedName>
        <fullName evidence="2">Uncharacterized protein</fullName>
    </submittedName>
</protein>
<keyword evidence="1" id="KW-0812">Transmembrane</keyword>
<dbReference type="Proteomes" id="UP000290608">
    <property type="component" value="Unassembled WGS sequence"/>
</dbReference>
<feature type="transmembrane region" description="Helical" evidence="1">
    <location>
        <begin position="12"/>
        <end position="30"/>
    </location>
</feature>
<evidence type="ECO:0000313" key="3">
    <source>
        <dbReference type="Proteomes" id="UP000290608"/>
    </source>
</evidence>